<gene>
    <name evidence="6" type="primary">futA</name>
    <name evidence="6" type="ORF">YBN1229_v1_0953</name>
</gene>
<dbReference type="EMBL" id="LN829119">
    <property type="protein sequence ID" value="CPR16764.1"/>
    <property type="molecule type" value="Genomic_DNA"/>
</dbReference>
<keyword evidence="4" id="KW-0479">Metal-binding</keyword>
<dbReference type="PANTHER" id="PTHR30006:SF15">
    <property type="entry name" value="IRON-UTILIZATION PERIPLASMIC PROTEIN"/>
    <property type="match status" value="1"/>
</dbReference>
<dbReference type="Proteomes" id="UP000033187">
    <property type="component" value="Chromosome 1"/>
</dbReference>
<dbReference type="GO" id="GO:0046872">
    <property type="term" value="F:metal ion binding"/>
    <property type="evidence" value="ECO:0007669"/>
    <property type="project" value="UniProtKB-KW"/>
</dbReference>
<feature type="signal peptide" evidence="5">
    <location>
        <begin position="1"/>
        <end position="30"/>
    </location>
</feature>
<organism evidence="6 7">
    <name type="scientific">Candidatus Filomicrobium marinum</name>
    <dbReference type="NCBI Taxonomy" id="1608628"/>
    <lineage>
        <taxon>Bacteria</taxon>
        <taxon>Pseudomonadati</taxon>
        <taxon>Pseudomonadota</taxon>
        <taxon>Alphaproteobacteria</taxon>
        <taxon>Hyphomicrobiales</taxon>
        <taxon>Hyphomicrobiaceae</taxon>
        <taxon>Filomicrobium</taxon>
    </lineage>
</organism>
<sequence>MTISRAASCGVGALATIISVAAASFSPAIAADEVNIYSYREPGLIAPLLKAFTDKTGIKPNVVYAKDGLIERAAAEGANSPFDVLLTVDIGRLTEAEDKGITQAISSDTVKANIPSTYLDPQGHWVGLSKRARFVYASKDRVKQDSITYEELADPKWKGKICARSGQHPYNIALLASIIAHSGIEKAEAWAKGVKENLARKPAGGDRDQVKGIYSGECDLAIGNSYYMAAMQTNTKKPEQQEWAKSAKILFPNADDRGTHVNISGAVLAKHAPHKDAGVKLIEFLTSEEGQKIYAEIVNEYPLKEGVPISERVASWGTLKPDKLPLEEIAKHRAEASAIMDRVGFDAGPGA</sequence>
<dbReference type="CDD" id="cd13542">
    <property type="entry name" value="PBP2_FutA1_ilke"/>
    <property type="match status" value="1"/>
</dbReference>
<keyword evidence="4" id="KW-0408">Iron</keyword>
<dbReference type="PANTHER" id="PTHR30006">
    <property type="entry name" value="THIAMINE-BINDING PERIPLASMIC PROTEIN-RELATED"/>
    <property type="match status" value="1"/>
</dbReference>
<dbReference type="GO" id="GO:0030288">
    <property type="term" value="C:outer membrane-bounded periplasmic space"/>
    <property type="evidence" value="ECO:0007669"/>
    <property type="project" value="TreeGrafter"/>
</dbReference>
<protein>
    <submittedName>
        <fullName evidence="6">Iron uptake protein A1</fullName>
    </submittedName>
</protein>
<feature type="binding site" evidence="4">
    <location>
        <position position="226"/>
    </location>
    <ligand>
        <name>Fe cation</name>
        <dbReference type="ChEBI" id="CHEBI:24875"/>
    </ligand>
</feature>
<evidence type="ECO:0000256" key="4">
    <source>
        <dbReference type="PIRSR" id="PIRSR002825-1"/>
    </source>
</evidence>
<keyword evidence="3" id="KW-0574">Periplasm</keyword>
<evidence type="ECO:0000313" key="7">
    <source>
        <dbReference type="Proteomes" id="UP000033187"/>
    </source>
</evidence>
<keyword evidence="2 5" id="KW-0732">Signal</keyword>
<evidence type="ECO:0000256" key="5">
    <source>
        <dbReference type="SAM" id="SignalP"/>
    </source>
</evidence>
<dbReference type="KEGG" id="fiy:BN1229_v1_0953"/>
<keyword evidence="7" id="KW-1185">Reference proteome</keyword>
<dbReference type="OrthoDB" id="9769567at2"/>
<dbReference type="RefSeq" id="WP_046476971.1">
    <property type="nucleotide sequence ID" value="NZ_LN829118.1"/>
</dbReference>
<evidence type="ECO:0000313" key="6">
    <source>
        <dbReference type="EMBL" id="CPR16764.1"/>
    </source>
</evidence>
<name>A0A0D6JBW8_9HYPH</name>
<dbReference type="SUPFAM" id="SSF53850">
    <property type="entry name" value="Periplasmic binding protein-like II"/>
    <property type="match status" value="1"/>
</dbReference>
<evidence type="ECO:0000256" key="1">
    <source>
        <dbReference type="ARBA" id="ARBA00008520"/>
    </source>
</evidence>
<dbReference type="Gene3D" id="3.40.190.10">
    <property type="entry name" value="Periplasmic binding protein-like II"/>
    <property type="match status" value="2"/>
</dbReference>
<evidence type="ECO:0000256" key="3">
    <source>
        <dbReference type="ARBA" id="ARBA00022764"/>
    </source>
</evidence>
<dbReference type="KEGG" id="fil:BN1229_v1_0950"/>
<dbReference type="InterPro" id="IPR006059">
    <property type="entry name" value="SBP"/>
</dbReference>
<dbReference type="PIRSF" id="PIRSF002825">
    <property type="entry name" value="CfbpA"/>
    <property type="match status" value="1"/>
</dbReference>
<dbReference type="Pfam" id="PF01547">
    <property type="entry name" value="SBP_bac_1"/>
    <property type="match status" value="1"/>
</dbReference>
<accession>A0A0D6JBW8</accession>
<proteinExistence type="inferred from homology"/>
<dbReference type="InterPro" id="IPR026045">
    <property type="entry name" value="Ferric-bd"/>
</dbReference>
<comment type="similarity">
    <text evidence="1">Belongs to the bacterial solute-binding protein 1 family.</text>
</comment>
<dbReference type="AlphaFoldDB" id="A0A0D6JBW8"/>
<evidence type="ECO:0000256" key="2">
    <source>
        <dbReference type="ARBA" id="ARBA00022729"/>
    </source>
</evidence>
<reference evidence="7" key="1">
    <citation type="submission" date="2015-02" db="EMBL/GenBank/DDBJ databases">
        <authorList>
            <person name="Chooi Y.-H."/>
        </authorList>
    </citation>
    <scope>NUCLEOTIDE SEQUENCE [LARGE SCALE GENOMIC DNA]</scope>
    <source>
        <strain evidence="7">strain Y</strain>
    </source>
</reference>
<feature type="chain" id="PRO_5002306307" evidence="5">
    <location>
        <begin position="31"/>
        <end position="351"/>
    </location>
</feature>
<feature type="binding site" evidence="4">
    <location>
        <position position="227"/>
    </location>
    <ligand>
        <name>Fe cation</name>
        <dbReference type="ChEBI" id="CHEBI:24875"/>
    </ligand>
</feature>